<evidence type="ECO:0000313" key="1">
    <source>
        <dbReference type="EMBL" id="KAF8406076.1"/>
    </source>
</evidence>
<accession>A0A834ZFV8</accession>
<protein>
    <submittedName>
        <fullName evidence="1">Uncharacterized protein</fullName>
    </submittedName>
</protein>
<dbReference type="AlphaFoldDB" id="A0A834ZFV8"/>
<dbReference type="OMA" id="CTNADIL"/>
<evidence type="ECO:0000313" key="2">
    <source>
        <dbReference type="Proteomes" id="UP000655225"/>
    </source>
</evidence>
<gene>
    <name evidence="1" type="ORF">HHK36_008156</name>
</gene>
<reference evidence="1 2" key="1">
    <citation type="submission" date="2020-04" db="EMBL/GenBank/DDBJ databases">
        <title>Plant Genome Project.</title>
        <authorList>
            <person name="Zhang R.-G."/>
        </authorList>
    </citation>
    <scope>NUCLEOTIDE SEQUENCE [LARGE SCALE GENOMIC DNA]</scope>
    <source>
        <strain evidence="1">YNK0</strain>
        <tissue evidence="1">Leaf</tissue>
    </source>
</reference>
<dbReference type="Proteomes" id="UP000655225">
    <property type="component" value="Unassembled WGS sequence"/>
</dbReference>
<dbReference type="OrthoDB" id="1917248at2759"/>
<comment type="caution">
    <text evidence="1">The sequence shown here is derived from an EMBL/GenBank/DDBJ whole genome shotgun (WGS) entry which is preliminary data.</text>
</comment>
<proteinExistence type="predicted"/>
<name>A0A834ZFV8_TETSI</name>
<keyword evidence="2" id="KW-1185">Reference proteome</keyword>
<organism evidence="1 2">
    <name type="scientific">Tetracentron sinense</name>
    <name type="common">Spur-leaf</name>
    <dbReference type="NCBI Taxonomy" id="13715"/>
    <lineage>
        <taxon>Eukaryota</taxon>
        <taxon>Viridiplantae</taxon>
        <taxon>Streptophyta</taxon>
        <taxon>Embryophyta</taxon>
        <taxon>Tracheophyta</taxon>
        <taxon>Spermatophyta</taxon>
        <taxon>Magnoliopsida</taxon>
        <taxon>Trochodendrales</taxon>
        <taxon>Trochodendraceae</taxon>
        <taxon>Tetracentron</taxon>
    </lineage>
</organism>
<sequence>MNQPCGCQFAHVPESSCGATNGDWKMAVRFICFAIQNLEIKFIATTFGVISRLMSNKGNSGVILMSNEELKIRGELEMDIERDLEEEIKDGICRLALRLQRLYQHQRGRSATTSSAHSTEVLSGLKNSKFSKVNITIRMEGKSKIEINKIKKVDHKRGRLWTAKSEDKQGELSPGAKKFDWVTTLRSGTSPNLIYKKHGISDHARSLRKDPKVYPNLKLDI</sequence>
<dbReference type="EMBL" id="JABCRI010000005">
    <property type="protein sequence ID" value="KAF8406076.1"/>
    <property type="molecule type" value="Genomic_DNA"/>
</dbReference>